<dbReference type="EMBL" id="CP064936">
    <property type="protein sequence ID" value="QQA01461.1"/>
    <property type="molecule type" value="Genomic_DNA"/>
</dbReference>
<dbReference type="RefSeq" id="WP_198442989.1">
    <property type="nucleotide sequence ID" value="NZ_CBCSHE010000012.1"/>
</dbReference>
<dbReference type="AlphaFoldDB" id="A0A7T3RE61"/>
<dbReference type="SUPFAM" id="SSF50998">
    <property type="entry name" value="Quinoprotein alcohol dehydrogenase-like"/>
    <property type="match status" value="1"/>
</dbReference>
<dbReference type="KEGG" id="tper:IWA51_02265"/>
<protein>
    <recommendedName>
        <fullName evidence="3">Lipoprotein</fullName>
    </recommendedName>
</protein>
<reference evidence="1 2" key="1">
    <citation type="submission" date="2020-11" db="EMBL/GenBank/DDBJ databases">
        <title>Treponema Peruensis nv. sp., first commensal Treponema isolated from human feces.</title>
        <authorList>
            <person name="Belkhou C."/>
            <person name="Raes J."/>
        </authorList>
    </citation>
    <scope>NUCLEOTIDE SEQUENCE [LARGE SCALE GENOMIC DNA]</scope>
    <source>
        <strain evidence="1 2">RCC2812</strain>
    </source>
</reference>
<gene>
    <name evidence="1" type="ORF">IWA51_02265</name>
</gene>
<organism evidence="1 2">
    <name type="scientific">Treponema peruense</name>
    <dbReference type="NCBI Taxonomy" id="2787628"/>
    <lineage>
        <taxon>Bacteria</taxon>
        <taxon>Pseudomonadati</taxon>
        <taxon>Spirochaetota</taxon>
        <taxon>Spirochaetia</taxon>
        <taxon>Spirochaetales</taxon>
        <taxon>Treponemataceae</taxon>
        <taxon>Treponema</taxon>
    </lineage>
</organism>
<keyword evidence="2" id="KW-1185">Reference proteome</keyword>
<dbReference type="Proteomes" id="UP000595224">
    <property type="component" value="Chromosome"/>
</dbReference>
<accession>A0A7T3RE61</accession>
<evidence type="ECO:0008006" key="3">
    <source>
        <dbReference type="Google" id="ProtNLM"/>
    </source>
</evidence>
<dbReference type="PROSITE" id="PS51257">
    <property type="entry name" value="PROKAR_LIPOPROTEIN"/>
    <property type="match status" value="1"/>
</dbReference>
<sequence length="419" mass="48855">MKSQKFIFLFMAIFSFSGCIINVDNIPDSEVFKSFEPLEWSDDYVFLPTDLPQQIQVWNSKTKKLVYTYELLKEMKVYGKSFERALSINDMVVIDKDIWLSGTGVNNNLLKINVPTGQVKYINQKDYIYSMSINKSWENCSGCLWGMNYCQPNDGFSIWQYDLNGNFLSEKKIKYKGLCISPLKLINYIDDGYYILGSFDWGINNYRTNKEEYFKIIKINENVVNSFPLNIILTEEVLNDLKYNFNDFSCSLTPFKTSNNEYLELGLIGDTNENIYSARFLFKITNWTSSNIEVEYTGINYQDEESRAICTVSENEEKLFLTGRVLYGNNFTGLETGVYSKATGKELYRMRMKNSNQLHCEIKDDKTWFPQDVNLQDQNLKRYSIPKGCYMLDHKTGKTYWYDENGNGKEIECISGQLK</sequence>
<name>A0A7T3RE61_9SPIR</name>
<evidence type="ECO:0000313" key="2">
    <source>
        <dbReference type="Proteomes" id="UP000595224"/>
    </source>
</evidence>
<proteinExistence type="predicted"/>
<dbReference type="InterPro" id="IPR011047">
    <property type="entry name" value="Quinoprotein_ADH-like_sf"/>
</dbReference>
<evidence type="ECO:0000313" key="1">
    <source>
        <dbReference type="EMBL" id="QQA01461.1"/>
    </source>
</evidence>